<evidence type="ECO:0000256" key="6">
    <source>
        <dbReference type="ARBA" id="ARBA00023098"/>
    </source>
</evidence>
<keyword evidence="7" id="KW-1133">Transmembrane helix</keyword>
<feature type="domain" description="Phospholipase A2-like central" evidence="8">
    <location>
        <begin position="135"/>
        <end position="230"/>
    </location>
</feature>
<dbReference type="Pfam" id="PF05826">
    <property type="entry name" value="Phospholip_A2_2"/>
    <property type="match status" value="1"/>
</dbReference>
<proteinExistence type="evidence at transcript level"/>
<keyword evidence="7" id="KW-0812">Transmembrane</keyword>
<dbReference type="AlphaFoldDB" id="A0A023G5V2"/>
<comment type="catalytic activity">
    <reaction evidence="1">
        <text>a 1,2-diacyl-sn-glycero-3-phosphocholine + H2O = a 1-acyl-sn-glycero-3-phosphocholine + a fatty acid + H(+)</text>
        <dbReference type="Rhea" id="RHEA:15801"/>
        <dbReference type="ChEBI" id="CHEBI:15377"/>
        <dbReference type="ChEBI" id="CHEBI:15378"/>
        <dbReference type="ChEBI" id="CHEBI:28868"/>
        <dbReference type="ChEBI" id="CHEBI:57643"/>
        <dbReference type="ChEBI" id="CHEBI:58168"/>
        <dbReference type="EC" id="3.1.1.4"/>
    </reaction>
</comment>
<evidence type="ECO:0000256" key="4">
    <source>
        <dbReference type="ARBA" id="ARBA00022837"/>
    </source>
</evidence>
<dbReference type="GO" id="GO:0050482">
    <property type="term" value="P:arachidonate secretion"/>
    <property type="evidence" value="ECO:0007669"/>
    <property type="project" value="InterPro"/>
</dbReference>
<keyword evidence="3" id="KW-0378">Hydrolase</keyword>
<feature type="non-terminal residue" evidence="9">
    <location>
        <position position="273"/>
    </location>
</feature>
<organism evidence="9">
    <name type="scientific">Amblyomma triste</name>
    <name type="common">Neotropical tick</name>
    <dbReference type="NCBI Taxonomy" id="251400"/>
    <lineage>
        <taxon>Eukaryota</taxon>
        <taxon>Metazoa</taxon>
        <taxon>Ecdysozoa</taxon>
        <taxon>Arthropoda</taxon>
        <taxon>Chelicerata</taxon>
        <taxon>Arachnida</taxon>
        <taxon>Acari</taxon>
        <taxon>Parasitiformes</taxon>
        <taxon>Ixodida</taxon>
        <taxon>Ixodoidea</taxon>
        <taxon>Ixodidae</taxon>
        <taxon>Amblyomminae</taxon>
        <taxon>Amblyomma</taxon>
    </lineage>
</organism>
<dbReference type="InterPro" id="IPR036444">
    <property type="entry name" value="PLipase_A2_dom_sf"/>
</dbReference>
<dbReference type="GO" id="GO:0016042">
    <property type="term" value="P:lipid catabolic process"/>
    <property type="evidence" value="ECO:0007669"/>
    <property type="project" value="UniProtKB-KW"/>
</dbReference>
<evidence type="ECO:0000256" key="7">
    <source>
        <dbReference type="SAM" id="Phobius"/>
    </source>
</evidence>
<sequence>MSSLPVSAPICIVSCFAIFTSGFRHTPEGAKRLWTTPHNNAETTRNSRIFTDLYYGGHRLAEVFVDKHSGGLLHCNMLGDRNLIGHFLNSARVQVIHATLLEMSHLLHLCLNLPLNKQGSALPRLSNDSLHSLSIFPGTKWCGAGDVAQNEFDLGEARDSDICCREHDRSKNTIAPFEEKYGIRNHRFYTMSNCAEDRKLFNCFLNVGSFTSMSLGIAFFDILKTRCFDYGYPTKCARYETYFWDIFRYLLNNVASVLHNLQDFIFHGTCFDT</sequence>
<dbReference type="SUPFAM" id="SSF48619">
    <property type="entry name" value="Phospholipase A2, PLA2"/>
    <property type="match status" value="1"/>
</dbReference>
<evidence type="ECO:0000259" key="8">
    <source>
        <dbReference type="Pfam" id="PF05826"/>
    </source>
</evidence>
<accession>A0A023G5V2</accession>
<evidence type="ECO:0000313" key="9">
    <source>
        <dbReference type="EMBL" id="JAC28275.1"/>
    </source>
</evidence>
<name>A0A023G5V2_AMBTT</name>
<dbReference type="EMBL" id="GBBM01007143">
    <property type="protein sequence ID" value="JAC28275.1"/>
    <property type="molecule type" value="mRNA"/>
</dbReference>
<evidence type="ECO:0000256" key="5">
    <source>
        <dbReference type="ARBA" id="ARBA00022963"/>
    </source>
</evidence>
<keyword evidence="5" id="KW-0442">Lipid degradation</keyword>
<evidence type="ECO:0000256" key="2">
    <source>
        <dbReference type="ARBA" id="ARBA00001913"/>
    </source>
</evidence>
<dbReference type="Gene3D" id="1.20.90.10">
    <property type="entry name" value="Phospholipase A2 domain"/>
    <property type="match status" value="1"/>
</dbReference>
<keyword evidence="4" id="KW-0106">Calcium</keyword>
<feature type="transmembrane region" description="Helical" evidence="7">
    <location>
        <begin position="6"/>
        <end position="23"/>
    </location>
</feature>
<evidence type="ECO:0000256" key="1">
    <source>
        <dbReference type="ARBA" id="ARBA00001604"/>
    </source>
</evidence>
<evidence type="ECO:0000256" key="3">
    <source>
        <dbReference type="ARBA" id="ARBA00022801"/>
    </source>
</evidence>
<reference evidence="9" key="1">
    <citation type="submission" date="2014-03" db="EMBL/GenBank/DDBJ databases">
        <title>The sialotranscriptome of Amblyomma triste, Amblyomma parvum and Amblyomma cajennense ticks, uncovered by 454-based RNA-seq.</title>
        <authorList>
            <person name="Garcia G.R."/>
            <person name="Gardinassi L.G."/>
            <person name="Ribeiro J.M."/>
            <person name="Anatriello E."/>
            <person name="Ferreira B.R."/>
            <person name="Moreira H.N."/>
            <person name="Mafra C."/>
            <person name="Olegario M.M."/>
            <person name="Szabo P.J."/>
            <person name="Miranda-Santos I.K."/>
            <person name="Maruyama S.R."/>
        </authorList>
    </citation>
    <scope>NUCLEOTIDE SEQUENCE</scope>
    <source>
        <strain evidence="9">Mato Grasso do Sul</strain>
        <tissue evidence="9">Salivary glands</tissue>
    </source>
</reference>
<dbReference type="InterPro" id="IPR016090">
    <property type="entry name" value="PLA2-like_dom"/>
</dbReference>
<comment type="cofactor">
    <cofactor evidence="2">
        <name>Ca(2+)</name>
        <dbReference type="ChEBI" id="CHEBI:29108"/>
    </cofactor>
</comment>
<keyword evidence="7" id="KW-0472">Membrane</keyword>
<keyword evidence="6" id="KW-0443">Lipid metabolism</keyword>
<protein>
    <submittedName>
        <fullName evidence="9">Putative phospholipase a2 ixodes scapularis phospholipase a2</fullName>
    </submittedName>
</protein>
<dbReference type="GO" id="GO:0004623">
    <property type="term" value="F:phospholipase A2 activity"/>
    <property type="evidence" value="ECO:0007669"/>
    <property type="project" value="UniProtKB-EC"/>
</dbReference>
<dbReference type="PANTHER" id="PTHR12253">
    <property type="entry name" value="RH14732P"/>
    <property type="match status" value="1"/>
</dbReference>
<dbReference type="GO" id="GO:0006644">
    <property type="term" value="P:phospholipid metabolic process"/>
    <property type="evidence" value="ECO:0007669"/>
    <property type="project" value="InterPro"/>
</dbReference>